<dbReference type="GO" id="GO:0005102">
    <property type="term" value="F:signaling receptor binding"/>
    <property type="evidence" value="ECO:0007669"/>
    <property type="project" value="TreeGrafter"/>
</dbReference>
<dbReference type="GeneTree" id="ENSGT00940000166465"/>
<evidence type="ECO:0000313" key="5">
    <source>
        <dbReference type="Ensembl" id="ENSPREP00000010796.1"/>
    </source>
</evidence>
<dbReference type="InterPro" id="IPR013783">
    <property type="entry name" value="Ig-like_fold"/>
</dbReference>
<protein>
    <recommendedName>
        <fullName evidence="4">Ig-like domain-containing protein</fullName>
    </recommendedName>
</protein>
<dbReference type="Proteomes" id="UP000242638">
    <property type="component" value="Unassembled WGS sequence"/>
</dbReference>
<evidence type="ECO:0000256" key="1">
    <source>
        <dbReference type="ARBA" id="ARBA00004370"/>
    </source>
</evidence>
<keyword evidence="6" id="KW-1185">Reference proteome</keyword>
<dbReference type="InterPro" id="IPR036179">
    <property type="entry name" value="Ig-like_dom_sf"/>
</dbReference>
<dbReference type="Gene3D" id="2.60.40.10">
    <property type="entry name" value="Immunoglobulins"/>
    <property type="match status" value="1"/>
</dbReference>
<name>A0A3P9NMK0_POERE</name>
<dbReference type="GO" id="GO:0050852">
    <property type="term" value="P:T cell receptor signaling pathway"/>
    <property type="evidence" value="ECO:0007669"/>
    <property type="project" value="TreeGrafter"/>
</dbReference>
<dbReference type="Bgee" id="ENSPREG00000007373">
    <property type="expression patterns" value="Expressed in caudal fin and 1 other cell type or tissue"/>
</dbReference>
<evidence type="ECO:0000256" key="2">
    <source>
        <dbReference type="ARBA" id="ARBA00023136"/>
    </source>
</evidence>
<dbReference type="InterPro" id="IPR007110">
    <property type="entry name" value="Ig-like_dom"/>
</dbReference>
<comment type="subcellular location">
    <subcellularLocation>
        <location evidence="1">Membrane</location>
    </subcellularLocation>
</comment>
<sequence>MSALVLHTTGTHLKLHLHFLHLFPSLFSEPGDNLILPCKDPDQGLIIVVEWKRTDLESEYVLRYRDKQINPENQHPSYKNRADLLIGQMKVGDASLILRNAATDDSGTYECRIVQTGKMHRRSLVLSIILMYWLLKAD</sequence>
<reference evidence="5" key="2">
    <citation type="submission" date="2025-08" db="UniProtKB">
        <authorList>
            <consortium name="Ensembl"/>
        </authorList>
    </citation>
    <scope>IDENTIFICATION</scope>
    <source>
        <strain evidence="5">Guanapo</strain>
    </source>
</reference>
<evidence type="ECO:0000313" key="6">
    <source>
        <dbReference type="Proteomes" id="UP000242638"/>
    </source>
</evidence>
<dbReference type="SUPFAM" id="SSF48726">
    <property type="entry name" value="Immunoglobulin"/>
    <property type="match status" value="1"/>
</dbReference>
<dbReference type="Ensembl" id="ENSPRET00000010922.1">
    <property type="protein sequence ID" value="ENSPREP00000010796.1"/>
    <property type="gene ID" value="ENSPREG00000007373.1"/>
</dbReference>
<dbReference type="GO" id="GO:0001817">
    <property type="term" value="P:regulation of cytokine production"/>
    <property type="evidence" value="ECO:0007669"/>
    <property type="project" value="TreeGrafter"/>
</dbReference>
<dbReference type="Pfam" id="PF07686">
    <property type="entry name" value="V-set"/>
    <property type="match status" value="1"/>
</dbReference>
<keyword evidence="3" id="KW-0393">Immunoglobulin domain</keyword>
<organism evidence="5 6">
    <name type="scientific">Poecilia reticulata</name>
    <name type="common">Guppy</name>
    <name type="synonym">Acanthophacelus reticulatus</name>
    <dbReference type="NCBI Taxonomy" id="8081"/>
    <lineage>
        <taxon>Eukaryota</taxon>
        <taxon>Metazoa</taxon>
        <taxon>Chordata</taxon>
        <taxon>Craniata</taxon>
        <taxon>Vertebrata</taxon>
        <taxon>Euteleostomi</taxon>
        <taxon>Actinopterygii</taxon>
        <taxon>Neopterygii</taxon>
        <taxon>Teleostei</taxon>
        <taxon>Neoteleostei</taxon>
        <taxon>Acanthomorphata</taxon>
        <taxon>Ovalentaria</taxon>
        <taxon>Atherinomorphae</taxon>
        <taxon>Cyprinodontiformes</taxon>
        <taxon>Poeciliidae</taxon>
        <taxon>Poeciliinae</taxon>
        <taxon>Poecilia</taxon>
    </lineage>
</organism>
<evidence type="ECO:0000259" key="4">
    <source>
        <dbReference type="PROSITE" id="PS50835"/>
    </source>
</evidence>
<reference evidence="5" key="3">
    <citation type="submission" date="2025-09" db="UniProtKB">
        <authorList>
            <consortium name="Ensembl"/>
        </authorList>
    </citation>
    <scope>IDENTIFICATION</scope>
    <source>
        <strain evidence="5">Guanapo</strain>
    </source>
</reference>
<dbReference type="AlphaFoldDB" id="A0A3P9NMK0"/>
<dbReference type="InterPro" id="IPR050504">
    <property type="entry name" value="IgSF_BTN/MOG"/>
</dbReference>
<dbReference type="PANTHER" id="PTHR24100">
    <property type="entry name" value="BUTYROPHILIN"/>
    <property type="match status" value="1"/>
</dbReference>
<reference evidence="6" key="1">
    <citation type="submission" date="2013-11" db="EMBL/GenBank/DDBJ databases">
        <title>The genomic landscape of the Guanapo guppy.</title>
        <authorList>
            <person name="Kuenstner A."/>
            <person name="Dreyer C."/>
        </authorList>
    </citation>
    <scope>NUCLEOTIDE SEQUENCE</scope>
    <source>
        <strain evidence="6">Guanapo</strain>
    </source>
</reference>
<accession>A0A3P9NMK0</accession>
<feature type="domain" description="Ig-like" evidence="4">
    <location>
        <begin position="31"/>
        <end position="127"/>
    </location>
</feature>
<dbReference type="OMA" id="NILAVEW"/>
<keyword evidence="2" id="KW-0472">Membrane</keyword>
<dbReference type="PROSITE" id="PS50835">
    <property type="entry name" value="IG_LIKE"/>
    <property type="match status" value="1"/>
</dbReference>
<dbReference type="PANTHER" id="PTHR24100:SF151">
    <property type="entry name" value="ICOS LIGAND"/>
    <property type="match status" value="1"/>
</dbReference>
<evidence type="ECO:0000256" key="3">
    <source>
        <dbReference type="ARBA" id="ARBA00023319"/>
    </source>
</evidence>
<dbReference type="InterPro" id="IPR013106">
    <property type="entry name" value="Ig_V-set"/>
</dbReference>
<dbReference type="GO" id="GO:0009897">
    <property type="term" value="C:external side of plasma membrane"/>
    <property type="evidence" value="ECO:0007669"/>
    <property type="project" value="TreeGrafter"/>
</dbReference>
<proteinExistence type="predicted"/>